<reference evidence="2 3" key="1">
    <citation type="submission" date="2017-07" db="EMBL/GenBank/DDBJ databases">
        <authorList>
            <person name="Talla V."/>
            <person name="Backstrom N."/>
        </authorList>
    </citation>
    <scope>NUCLEOTIDE SEQUENCE [LARGE SCALE GENOMIC DNA]</scope>
</reference>
<organism evidence="2 3">
    <name type="scientific">Leptidea sinapis</name>
    <dbReference type="NCBI Taxonomy" id="189913"/>
    <lineage>
        <taxon>Eukaryota</taxon>
        <taxon>Metazoa</taxon>
        <taxon>Ecdysozoa</taxon>
        <taxon>Arthropoda</taxon>
        <taxon>Hexapoda</taxon>
        <taxon>Insecta</taxon>
        <taxon>Pterygota</taxon>
        <taxon>Neoptera</taxon>
        <taxon>Endopterygota</taxon>
        <taxon>Lepidoptera</taxon>
        <taxon>Glossata</taxon>
        <taxon>Ditrysia</taxon>
        <taxon>Papilionoidea</taxon>
        <taxon>Pieridae</taxon>
        <taxon>Dismorphiinae</taxon>
        <taxon>Leptidea</taxon>
    </lineage>
</organism>
<gene>
    <name evidence="2" type="ORF">LSINAPIS_LOCUS6064</name>
</gene>
<protein>
    <submittedName>
        <fullName evidence="2">Uncharacterized protein</fullName>
    </submittedName>
</protein>
<name>A0A5E4Q9L3_9NEOP</name>
<keyword evidence="1" id="KW-0472">Membrane</keyword>
<dbReference type="Proteomes" id="UP000324832">
    <property type="component" value="Unassembled WGS sequence"/>
</dbReference>
<keyword evidence="3" id="KW-1185">Reference proteome</keyword>
<evidence type="ECO:0000256" key="1">
    <source>
        <dbReference type="SAM" id="Phobius"/>
    </source>
</evidence>
<dbReference type="EMBL" id="FZQP02001848">
    <property type="protein sequence ID" value="VVC94003.1"/>
    <property type="molecule type" value="Genomic_DNA"/>
</dbReference>
<feature type="transmembrane region" description="Helical" evidence="1">
    <location>
        <begin position="12"/>
        <end position="29"/>
    </location>
</feature>
<keyword evidence="1" id="KW-0812">Transmembrane</keyword>
<evidence type="ECO:0000313" key="3">
    <source>
        <dbReference type="Proteomes" id="UP000324832"/>
    </source>
</evidence>
<sequence>MTERRAPTSNKWITLEGTHFILLFALIITKPLKYYLHMQLLQCCLNTVQSLCRVRLQWTLDYLFNL</sequence>
<dbReference type="AlphaFoldDB" id="A0A5E4Q9L3"/>
<accession>A0A5E4Q9L3</accession>
<keyword evidence="1" id="KW-1133">Transmembrane helix</keyword>
<evidence type="ECO:0000313" key="2">
    <source>
        <dbReference type="EMBL" id="VVC94003.1"/>
    </source>
</evidence>
<proteinExistence type="predicted"/>